<dbReference type="Proteomes" id="UP001451606">
    <property type="component" value="Chromosome"/>
</dbReference>
<sequence>MENDSQKTVDGHVHQTMIDAIIESVRNTLSDLPSNNSALSYSGGLDSTIIMALSDFKLHPYTTGFSDSKDISASRKISKTLGFKAKEIILDYIDINSLFNEILEIDPAIQSGDLGYEAVLLSVLKHATEKYVVTGQGADEFFYGYQKYEREPDLTNAEDIEKLINITCPREKKMADSLGKITVLPYMKQDVTDIASLIPRHQHINGEERKLILRSVARRIGLPDEVVNLRKTAAQYGSGMQKIVKKKFRR</sequence>
<dbReference type="Gene3D" id="3.40.50.620">
    <property type="entry name" value="HUPs"/>
    <property type="match status" value="1"/>
</dbReference>
<dbReference type="AlphaFoldDB" id="A0AAX4NH22"/>
<gene>
    <name evidence="4" type="ORF">OXIME_001223</name>
</gene>
<keyword evidence="2" id="KW-0067">ATP-binding</keyword>
<dbReference type="SUPFAM" id="SSF52402">
    <property type="entry name" value="Adenine nucleotide alpha hydrolases-like"/>
    <property type="match status" value="1"/>
</dbReference>
<reference evidence="4 5" key="1">
    <citation type="submission" date="2023-09" db="EMBL/GenBank/DDBJ databases">
        <authorList>
            <person name="Golyshina O.V."/>
            <person name="Lunev E.A."/>
            <person name="Bargiela R."/>
            <person name="Gaines M.C."/>
            <person name="Daum B."/>
            <person name="Bale N.J."/>
            <person name="Koenen M."/>
            <person name="Sinninghe Damst J.S."/>
            <person name="Yakimov M."/>
            <person name="Golyshin P.N."/>
        </authorList>
    </citation>
    <scope>NUCLEOTIDE SEQUENCE [LARGE SCALE GENOMIC DNA]</scope>
    <source>
        <strain evidence="4 5">M1</strain>
    </source>
</reference>
<dbReference type="PANTHER" id="PTHR11772">
    <property type="entry name" value="ASPARAGINE SYNTHETASE"/>
    <property type="match status" value="1"/>
</dbReference>
<dbReference type="GO" id="GO:0005829">
    <property type="term" value="C:cytosol"/>
    <property type="evidence" value="ECO:0007669"/>
    <property type="project" value="TreeGrafter"/>
</dbReference>
<dbReference type="Pfam" id="PF00733">
    <property type="entry name" value="Asn_synthase"/>
    <property type="match status" value="2"/>
</dbReference>
<evidence type="ECO:0000256" key="1">
    <source>
        <dbReference type="ARBA" id="ARBA00022741"/>
    </source>
</evidence>
<name>A0AAX4NH22_9ARCH</name>
<dbReference type="GO" id="GO:0006529">
    <property type="term" value="P:asparagine biosynthetic process"/>
    <property type="evidence" value="ECO:0007669"/>
    <property type="project" value="InterPro"/>
</dbReference>
<dbReference type="GO" id="GO:0005524">
    <property type="term" value="F:ATP binding"/>
    <property type="evidence" value="ECO:0007669"/>
    <property type="project" value="UniProtKB-KW"/>
</dbReference>
<dbReference type="GO" id="GO:0004066">
    <property type="term" value="F:asparagine synthase (glutamine-hydrolyzing) activity"/>
    <property type="evidence" value="ECO:0007669"/>
    <property type="project" value="InterPro"/>
</dbReference>
<dbReference type="CDD" id="cd01991">
    <property type="entry name" value="Asn_synthase_B_C"/>
    <property type="match status" value="1"/>
</dbReference>
<keyword evidence="1" id="KW-0547">Nucleotide-binding</keyword>
<feature type="domain" description="Asparagine synthetase" evidence="3">
    <location>
        <begin position="42"/>
        <end position="152"/>
    </location>
</feature>
<dbReference type="InterPro" id="IPR050795">
    <property type="entry name" value="Asn_Synthetase"/>
</dbReference>
<evidence type="ECO:0000313" key="4">
    <source>
        <dbReference type="EMBL" id="WYY00643.1"/>
    </source>
</evidence>
<feature type="domain" description="Asparagine synthetase" evidence="3">
    <location>
        <begin position="170"/>
        <end position="241"/>
    </location>
</feature>
<evidence type="ECO:0000313" key="5">
    <source>
        <dbReference type="Proteomes" id="UP001451606"/>
    </source>
</evidence>
<protein>
    <submittedName>
        <fullName evidence="4">Asparagine synthase-related protein</fullName>
    </submittedName>
</protein>
<dbReference type="InterPro" id="IPR001962">
    <property type="entry name" value="Asn_synthase"/>
</dbReference>
<dbReference type="InterPro" id="IPR014729">
    <property type="entry name" value="Rossmann-like_a/b/a_fold"/>
</dbReference>
<dbReference type="PANTHER" id="PTHR11772:SF2">
    <property type="entry name" value="ASPARAGINE SYNTHETASE [GLUTAMINE-HYDROLYZING]"/>
    <property type="match status" value="1"/>
</dbReference>
<dbReference type="RefSeq" id="WP_393970977.1">
    <property type="nucleotide sequence ID" value="NZ_CP133772.1"/>
</dbReference>
<dbReference type="GeneID" id="95967960"/>
<organism evidence="4 5">
    <name type="scientific">Oxyplasma meridianum</name>
    <dbReference type="NCBI Taxonomy" id="3073602"/>
    <lineage>
        <taxon>Archaea</taxon>
        <taxon>Methanobacteriati</taxon>
        <taxon>Thermoplasmatota</taxon>
        <taxon>Thermoplasmata</taxon>
        <taxon>Thermoplasmatales</taxon>
        <taxon>Thermoplasmataceae</taxon>
        <taxon>Oxyplasma</taxon>
    </lineage>
</organism>
<evidence type="ECO:0000259" key="3">
    <source>
        <dbReference type="Pfam" id="PF00733"/>
    </source>
</evidence>
<proteinExistence type="predicted"/>
<dbReference type="KEGG" id="omr:OXIME_001223"/>
<accession>A0AAX4NH22</accession>
<keyword evidence="5" id="KW-1185">Reference proteome</keyword>
<evidence type="ECO:0000256" key="2">
    <source>
        <dbReference type="ARBA" id="ARBA00022840"/>
    </source>
</evidence>
<dbReference type="EMBL" id="CP133772">
    <property type="protein sequence ID" value="WYY00643.1"/>
    <property type="molecule type" value="Genomic_DNA"/>
</dbReference>